<feature type="domain" description="tRNA intron endonuclease catalytic" evidence="7">
    <location>
        <begin position="216"/>
        <end position="302"/>
    </location>
</feature>
<feature type="active site" evidence="5">
    <location>
        <position position="245"/>
    </location>
</feature>
<dbReference type="Pfam" id="PF01974">
    <property type="entry name" value="tRNA_int_endo"/>
    <property type="match status" value="1"/>
</dbReference>
<dbReference type="Gene3D" id="3.40.1350.10">
    <property type="match status" value="1"/>
</dbReference>
<dbReference type="GO" id="GO:0000379">
    <property type="term" value="P:tRNA-type intron splice site recognition and cleavage"/>
    <property type="evidence" value="ECO:0007669"/>
    <property type="project" value="TreeGrafter"/>
</dbReference>
<evidence type="ECO:0000313" key="8">
    <source>
        <dbReference type="EMBL" id="KAG8181814.1"/>
    </source>
</evidence>
<dbReference type="PANTHER" id="PTHR21227:SF0">
    <property type="entry name" value="TRNA-SPLICING ENDONUCLEASE SUBUNIT SEN2"/>
    <property type="match status" value="1"/>
</dbReference>
<dbReference type="EMBL" id="JAFNEN010000494">
    <property type="protein sequence ID" value="KAG8181814.1"/>
    <property type="molecule type" value="Genomic_DNA"/>
</dbReference>
<evidence type="ECO:0000256" key="4">
    <source>
        <dbReference type="PIRNR" id="PIRNR011789"/>
    </source>
</evidence>
<feature type="active site" evidence="5">
    <location>
        <position position="253"/>
    </location>
</feature>
<dbReference type="GO" id="GO:0000213">
    <property type="term" value="F:tRNA-intron lyase activity"/>
    <property type="evidence" value="ECO:0007669"/>
    <property type="project" value="UniProtKB-UniRule"/>
</dbReference>
<dbReference type="NCBIfam" id="TIGR00324">
    <property type="entry name" value="endA"/>
    <property type="match status" value="1"/>
</dbReference>
<dbReference type="InterPro" id="IPR011856">
    <property type="entry name" value="tRNA_endonuc-like_dom_sf"/>
</dbReference>
<dbReference type="AlphaFoldDB" id="A0AAV6UCR6"/>
<name>A0AAV6UCR6_9ARAC</name>
<gene>
    <name evidence="8" type="ORF">JTE90_001469</name>
</gene>
<organism evidence="8 9">
    <name type="scientific">Oedothorax gibbosus</name>
    <dbReference type="NCBI Taxonomy" id="931172"/>
    <lineage>
        <taxon>Eukaryota</taxon>
        <taxon>Metazoa</taxon>
        <taxon>Ecdysozoa</taxon>
        <taxon>Arthropoda</taxon>
        <taxon>Chelicerata</taxon>
        <taxon>Arachnida</taxon>
        <taxon>Araneae</taxon>
        <taxon>Araneomorphae</taxon>
        <taxon>Entelegynae</taxon>
        <taxon>Araneoidea</taxon>
        <taxon>Linyphiidae</taxon>
        <taxon>Erigoninae</taxon>
        <taxon>Oedothorax</taxon>
    </lineage>
</organism>
<proteinExistence type="inferred from homology"/>
<feature type="compositionally biased region" description="Basic and acidic residues" evidence="6">
    <location>
        <begin position="129"/>
        <end position="138"/>
    </location>
</feature>
<evidence type="ECO:0000256" key="1">
    <source>
        <dbReference type="ARBA" id="ARBA00008078"/>
    </source>
</evidence>
<dbReference type="InterPro" id="IPR016589">
    <property type="entry name" value="tRNA_splic_SEN2"/>
</dbReference>
<protein>
    <recommendedName>
        <fullName evidence="4">tRNA-splicing endonuclease subunit Sen2</fullName>
        <ecNumber evidence="4">4.6.1.16</ecNumber>
    </recommendedName>
</protein>
<comment type="caution">
    <text evidence="8">The sequence shown here is derived from an EMBL/GenBank/DDBJ whole genome shotgun (WGS) entry which is preliminary data.</text>
</comment>
<keyword evidence="9" id="KW-1185">Reference proteome</keyword>
<evidence type="ECO:0000259" key="7">
    <source>
        <dbReference type="Pfam" id="PF01974"/>
    </source>
</evidence>
<evidence type="ECO:0000256" key="6">
    <source>
        <dbReference type="SAM" id="MobiDB-lite"/>
    </source>
</evidence>
<evidence type="ECO:0000256" key="5">
    <source>
        <dbReference type="PIRSR" id="PIRSR011789-1"/>
    </source>
</evidence>
<dbReference type="InterPro" id="IPR006676">
    <property type="entry name" value="tRNA_splic"/>
</dbReference>
<dbReference type="CDD" id="cd22363">
    <property type="entry name" value="tRNA-intron_lyase_C"/>
    <property type="match status" value="1"/>
</dbReference>
<feature type="region of interest" description="Disordered" evidence="6">
    <location>
        <begin position="95"/>
        <end position="167"/>
    </location>
</feature>
<keyword evidence="3 4" id="KW-0456">Lyase</keyword>
<dbReference type="PANTHER" id="PTHR21227">
    <property type="entry name" value="TRNA-SPLICING ENDONUCLEASE SUBUNIT SEN2"/>
    <property type="match status" value="1"/>
</dbReference>
<comment type="similarity">
    <text evidence="1 4">Belongs to the tRNA-intron endonuclease family.</text>
</comment>
<dbReference type="EC" id="4.6.1.16" evidence="4"/>
<accession>A0AAV6UCR6</accession>
<dbReference type="GO" id="GO:0000214">
    <property type="term" value="C:tRNA-intron endonuclease complex"/>
    <property type="evidence" value="ECO:0007669"/>
    <property type="project" value="UniProtKB-UniRule"/>
</dbReference>
<feature type="compositionally biased region" description="Acidic residues" evidence="6">
    <location>
        <begin position="114"/>
        <end position="128"/>
    </location>
</feature>
<sequence length="341" mass="39518">MEDNTDNLLLKPAAKKTKWSKEEYPFPIICNDNIGDNQIDPEWKCAEGYLEDNCVLIHDEKSIKLLYTKGFFGKGTLSNNAPRICCKKQIHHDKGYKKRDRKRKRLESPSPSEELQDEEIICVEDDDEAPKPKNKDIEVVLSDSDLSSEDSETQQEESGMEQPDSVEKESLQLTFEEAYFLSYGLGCLVVKERNQPLNLSKLWNKFCERSADKNFPVMYTAYHHFRSKGWIVRCGLKYGVDYVLYKDGPPFYHSTYSVIVKAVKEQGLREERGQRQFTWGSLLALNRVTNTVGKGLMFLYVIKPHQVSEQKIITPFCISQYKVEEVLMKRWVPSASREEKD</sequence>
<feature type="compositionally biased region" description="Basic residues" evidence="6">
    <location>
        <begin position="95"/>
        <end position="105"/>
    </location>
</feature>
<dbReference type="InterPro" id="IPR006677">
    <property type="entry name" value="tRNA_intron_Endonuc_cat-like"/>
</dbReference>
<dbReference type="GO" id="GO:0005737">
    <property type="term" value="C:cytoplasm"/>
    <property type="evidence" value="ECO:0007669"/>
    <property type="project" value="TreeGrafter"/>
</dbReference>
<comment type="function">
    <text evidence="4">Constitutes one of the two catalytic subunit of the tRNA-splicing endonuclease complex, a complex responsible for identification and cleavage of the splice sites in pre-tRNA. It cleaves pre-tRNA at the 5'- and 3'-splice sites to release the intron. The products are an intron and two tRNA half-molecules bearing 2',3'-cyclic phosphate and 5'-OH termini. There are no conserved sequences at the splice sites, but the intron is invariably located at the same site in the gene, placing the splice sites an invariant distance from the constant structural features of the tRNA body.</text>
</comment>
<feature type="compositionally biased region" description="Acidic residues" evidence="6">
    <location>
        <begin position="146"/>
        <end position="159"/>
    </location>
</feature>
<dbReference type="GO" id="GO:0003676">
    <property type="term" value="F:nucleic acid binding"/>
    <property type="evidence" value="ECO:0007669"/>
    <property type="project" value="InterPro"/>
</dbReference>
<keyword evidence="2 4" id="KW-0819">tRNA processing</keyword>
<dbReference type="SUPFAM" id="SSF53032">
    <property type="entry name" value="tRNA-intron endonuclease catalytic domain-like"/>
    <property type="match status" value="1"/>
</dbReference>
<evidence type="ECO:0000256" key="2">
    <source>
        <dbReference type="ARBA" id="ARBA00022694"/>
    </source>
</evidence>
<feature type="active site" evidence="5">
    <location>
        <position position="294"/>
    </location>
</feature>
<dbReference type="PIRSF" id="PIRSF011789">
    <property type="entry name" value="tRNA_splic_SEN2"/>
    <property type="match status" value="1"/>
</dbReference>
<reference evidence="8 9" key="1">
    <citation type="journal article" date="2022" name="Nat. Ecol. Evol.">
        <title>A masculinizing supergene underlies an exaggerated male reproductive morph in a spider.</title>
        <authorList>
            <person name="Hendrickx F."/>
            <person name="De Corte Z."/>
            <person name="Sonet G."/>
            <person name="Van Belleghem S.M."/>
            <person name="Kostlbacher S."/>
            <person name="Vangestel C."/>
        </authorList>
    </citation>
    <scope>NUCLEOTIDE SEQUENCE [LARGE SCALE GENOMIC DNA]</scope>
    <source>
        <strain evidence="8">W744_W776</strain>
    </source>
</reference>
<evidence type="ECO:0000313" key="9">
    <source>
        <dbReference type="Proteomes" id="UP000827092"/>
    </source>
</evidence>
<evidence type="ECO:0000256" key="3">
    <source>
        <dbReference type="ARBA" id="ARBA00023239"/>
    </source>
</evidence>
<dbReference type="Proteomes" id="UP000827092">
    <property type="component" value="Unassembled WGS sequence"/>
</dbReference>
<dbReference type="InterPro" id="IPR036167">
    <property type="entry name" value="tRNA_intron_Endo_cat-like_sf"/>
</dbReference>